<evidence type="ECO:0000313" key="3">
    <source>
        <dbReference type="Proteomes" id="UP001189429"/>
    </source>
</evidence>
<dbReference type="EMBL" id="CAUYUJ010016720">
    <property type="protein sequence ID" value="CAK0868141.1"/>
    <property type="molecule type" value="Genomic_DNA"/>
</dbReference>
<proteinExistence type="predicted"/>
<dbReference type="Proteomes" id="UP001189429">
    <property type="component" value="Unassembled WGS sequence"/>
</dbReference>
<feature type="compositionally biased region" description="Low complexity" evidence="1">
    <location>
        <begin position="80"/>
        <end position="101"/>
    </location>
</feature>
<feature type="compositionally biased region" description="Basic and acidic residues" evidence="1">
    <location>
        <begin position="68"/>
        <end position="77"/>
    </location>
</feature>
<organism evidence="2 3">
    <name type="scientific">Prorocentrum cordatum</name>
    <dbReference type="NCBI Taxonomy" id="2364126"/>
    <lineage>
        <taxon>Eukaryota</taxon>
        <taxon>Sar</taxon>
        <taxon>Alveolata</taxon>
        <taxon>Dinophyceae</taxon>
        <taxon>Prorocentrales</taxon>
        <taxon>Prorocentraceae</taxon>
        <taxon>Prorocentrum</taxon>
    </lineage>
</organism>
<feature type="non-terminal residue" evidence="2">
    <location>
        <position position="156"/>
    </location>
</feature>
<name>A0ABN9V622_9DINO</name>
<feature type="compositionally biased region" description="Basic residues" evidence="1">
    <location>
        <begin position="53"/>
        <end position="67"/>
    </location>
</feature>
<evidence type="ECO:0000313" key="2">
    <source>
        <dbReference type="EMBL" id="CAK0868141.1"/>
    </source>
</evidence>
<sequence>GRAQRGGEFRQGAGPEHRGRALGVRGARHERQRRARGDPVGSAAPECGDQPRWHRRRCRYPSRHRPRRQEDEIRSTLEHPAPAAPAAAQPAAAPAAQAAAVPAEPVPGLLMELKNVQAEAELHAGKALAEVFARTATKALEARSQDASKAEKLEKA</sequence>
<feature type="region of interest" description="Disordered" evidence="1">
    <location>
        <begin position="1"/>
        <end position="101"/>
    </location>
</feature>
<feature type="non-terminal residue" evidence="2">
    <location>
        <position position="1"/>
    </location>
</feature>
<evidence type="ECO:0000256" key="1">
    <source>
        <dbReference type="SAM" id="MobiDB-lite"/>
    </source>
</evidence>
<protein>
    <submittedName>
        <fullName evidence="2">Uncharacterized protein</fullName>
    </submittedName>
</protein>
<gene>
    <name evidence="2" type="ORF">PCOR1329_LOCUS54897</name>
</gene>
<comment type="caution">
    <text evidence="2">The sequence shown here is derived from an EMBL/GenBank/DDBJ whole genome shotgun (WGS) entry which is preliminary data.</text>
</comment>
<keyword evidence="3" id="KW-1185">Reference proteome</keyword>
<accession>A0ABN9V622</accession>
<reference evidence="2" key="1">
    <citation type="submission" date="2023-10" db="EMBL/GenBank/DDBJ databases">
        <authorList>
            <person name="Chen Y."/>
            <person name="Shah S."/>
            <person name="Dougan E. K."/>
            <person name="Thang M."/>
            <person name="Chan C."/>
        </authorList>
    </citation>
    <scope>NUCLEOTIDE SEQUENCE [LARGE SCALE GENOMIC DNA]</scope>
</reference>